<sequence>MTNSRSPSTRPDRWHKIAGIGMVAILIAMFNTNANAGGIPVIDAANVQQTTVAAIENVSQTLKQIQQYQTQLQQYENMIRNTLAPPAYVWAQAQYTMNKLMHMTDTIRYYGQRYGGLDGYLQRFRNVNYYRGSPCFNLEGNCTESAWGILKQGQDASTDAQKSANDAVLRGLDHHSQQIPLDAAQLQMLQQRTQTAEGQMEALQYANQLAAHQANQLLQIRHLLIAQHNAINAQNQARIDQEAMWQAARETATKRLSPQILPAGRKWSVRDAF</sequence>
<dbReference type="NCBIfam" id="NF010452">
    <property type="entry name" value="PRK13879.1"/>
    <property type="match status" value="1"/>
</dbReference>
<dbReference type="NCBIfam" id="TIGR02780">
    <property type="entry name" value="TrbJ_Ti"/>
    <property type="match status" value="1"/>
</dbReference>
<dbReference type="EMBL" id="CAJNAP010000055">
    <property type="protein sequence ID" value="CAE6519059.1"/>
    <property type="molecule type" value="Genomic_DNA"/>
</dbReference>
<dbReference type="InterPro" id="IPR014147">
    <property type="entry name" value="T4SS_TrbJ"/>
</dbReference>
<organism evidence="1 2">
    <name type="scientific">Nitrosomonas nitrosa</name>
    <dbReference type="NCBI Taxonomy" id="52442"/>
    <lineage>
        <taxon>Bacteria</taxon>
        <taxon>Pseudomonadati</taxon>
        <taxon>Pseudomonadota</taxon>
        <taxon>Betaproteobacteria</taxon>
        <taxon>Nitrosomonadales</taxon>
        <taxon>Nitrosomonadaceae</taxon>
        <taxon>Nitrosomonas</taxon>
    </lineage>
</organism>
<dbReference type="Pfam" id="PF07996">
    <property type="entry name" value="T4SS"/>
    <property type="match status" value="1"/>
</dbReference>
<reference evidence="1" key="1">
    <citation type="submission" date="2021-02" db="EMBL/GenBank/DDBJ databases">
        <authorList>
            <person name="Han P."/>
        </authorList>
    </citation>
    <scope>NUCLEOTIDE SEQUENCE</scope>
    <source>
        <strain evidence="1">Nitrosomonas nitrosa 18-3D</strain>
    </source>
</reference>
<protein>
    <submittedName>
        <fullName evidence="1">p-type conjugative transfer protein TrbJ</fullName>
    </submittedName>
</protein>
<comment type="caution">
    <text evidence="1">The sequence shown here is derived from an EMBL/GenBank/DDBJ whole genome shotgun (WGS) entry which is preliminary data.</text>
</comment>
<evidence type="ECO:0000313" key="1">
    <source>
        <dbReference type="EMBL" id="CAE6519059.1"/>
    </source>
</evidence>
<gene>
    <name evidence="1" type="ORF">NMYAN_90104</name>
</gene>
<dbReference type="InterPro" id="IPR014158">
    <property type="entry name" value="T4SS_VirB5"/>
</dbReference>
<accession>A0A8H9DAE7</accession>
<proteinExistence type="predicted"/>
<dbReference type="AlphaFoldDB" id="A0A8H9DAE7"/>
<dbReference type="RefSeq" id="WP_204800494.1">
    <property type="nucleotide sequence ID" value="NZ_CAJNAP010000055.1"/>
</dbReference>
<evidence type="ECO:0000313" key="2">
    <source>
        <dbReference type="Proteomes" id="UP000601736"/>
    </source>
</evidence>
<dbReference type="Proteomes" id="UP000601736">
    <property type="component" value="Unassembled WGS sequence"/>
</dbReference>
<dbReference type="SUPFAM" id="SSF101082">
    <property type="entry name" value="Typo IV secretion system protein TraC"/>
    <property type="match status" value="1"/>
</dbReference>
<name>A0A8H9DAE7_9PROT</name>